<dbReference type="Pfam" id="PF20551">
    <property type="entry name" value="DUF6765"/>
    <property type="match status" value="1"/>
</dbReference>
<feature type="domain" description="DUF6531" evidence="4">
    <location>
        <begin position="54"/>
        <end position="131"/>
    </location>
</feature>
<dbReference type="NCBIfam" id="TIGR03696">
    <property type="entry name" value="Rhs_assc_core"/>
    <property type="match status" value="1"/>
</dbReference>
<evidence type="ECO:0000313" key="6">
    <source>
        <dbReference type="EMBL" id="MYN08012.1"/>
    </source>
</evidence>
<feature type="chain" id="PRO_5031061609" description="RHS repeat protein" evidence="3">
    <location>
        <begin position="25"/>
        <end position="1699"/>
    </location>
</feature>
<evidence type="ECO:0000256" key="2">
    <source>
        <dbReference type="SAM" id="MobiDB-lite"/>
    </source>
</evidence>
<dbReference type="Pfam" id="PF05593">
    <property type="entry name" value="RHS_repeat"/>
    <property type="match status" value="2"/>
</dbReference>
<dbReference type="InterPro" id="IPR006530">
    <property type="entry name" value="YD"/>
</dbReference>
<sequence length="1699" mass="183921">MVNAIYKSVLASALLALAGGSAYACGPGGSGQTCDLGTAAPASQSAASVNVGAGNPINVISGNKYQRETDMPALPGVLGLEIVRHYNSSLSAANMAPGSVGRGWKLSYETELYAFDSTVQIMQADGSRLIFSRDLLNPSLCASADPANGTLAISGARGREQYVWTWTDGRELTFDHRGKLNRIKAASGEVLTLLYDPHGLLVKVTDPQGRSLRLSYLDRESVARGDRFRGVQSITTPVGRFAYEYGSAMPKGASAPKNSVLANLVRVRYPSASAAAAGRTYQYEDVLRPTYLTGISFIEEGKAEAQRYATFGYDENGKAVLSTHANNVDKVTLDYSQGGQTTVTNSLGQRTVYKHKIMGDAFRLLEVRGPGCALCGESNVRYGYDKLGRLTETTQLDAGGAPQLTLRAELDHYGRPLTLSKVAYRDGKAGAPQRQVRYEYGSSPLPTPVLIARPSVVPGRDYITRVRYRAGQPAEISQDGFIPTYDGKAVAQAISRTMRYQYDARGKRTEADGPLPNAAQAPGPANSDITRFEYAPATQLLSRVTLPGGETSEVLERDPALRPVRIRRSDGHVVHTITMRSNWRGQAEEVRIEAAMLKGGAPDPGTRQERVWRYRYDGQGRLLSVTQPGGLPARFDYDEAGRIVSRVMPDGSRVVTVQDSEGRTSAEARFADADLAPAKALGAVGYAYDQSGRLESLADAAGQRGRSDHTTQGQVAELSNALGASTRFEYDENGMLAVRTAAANTPDAASVKLAYDAHGSAVKITDANGVVTERRYDDFGRKVMEANADRGATLFMYDQAGHVLARIDESGSATRYRYDNAGRLLALGRDQHTELVRYRYQGWRLLETSSGADGKEEHALERTTYVYDAFGQVLSEQRWLARPDGKAGQGLRFVTGSRYDEAGHLLDQTLPDGHQLSYRYADNGQLREVLFDGQAVVGAIEQTAAGGLRGYTMGNGVRQQFELDAHGRIAELSAVARAGAAPGGWMQRIAGWFGSAPAAGPRPVYRQVNRYDEAGRLTGIEREQAGTAGTAAIARSERYGYDALDRLTRVEQGDGAVTRFAYDRGGNRIAQTTAPDAPRVIRTALDAEGAAEFGTRQHIYQPGTNRLVAQTDAAPGAPPHTASAWLYHATGVPMAQLAAGISPLRPALDPLRGQRQRIEYNSARRPVAVYGPQQQPVARYYYNSQGERIAKTVYAAAAGGSRVARTTYSLYRGQRLAAEADEQGRITAHYVYLNGKPVAKIEMAANDGLLHRAWRAIVTLNGMVVPAGPHASDSEASIFAIHGDQLGTPQAVTDSAQRVVWQASTTPFGHARVVHAAAGAAGKAFEMNLRLPGQVYDAETGLNQNYYRDYDPQLGRYTTPDPMGIEGGMNPYLYVGGNPLSNVDPLGLYQSDIHYYMNFFLAVAAGMSVEEAQVLALAAQYVDDNPETKPLNLDTGVSDAHRARLLAYHFTMVPSKIDPATGLVKGGVSDYGSPPGSAAYANIAENEQLKHLYAAVTNAGKANNLANTRCTQLQFMGEYLHSFEDTFAHRDANNNPFPLNVGLGHGGYGSNPDYTYNHWSAIPLPGAMNWNHNEERTLQMEKEVLAKLAAWKSPETKAHSFSEIESLLKQFNATEEHEGSGYDPENPRLSSKIKLLAAKLTEWGIEGLNWTSSADDEGVYSKELGEKNRAKFLCGSDGKPLDQIKYAGTILPTVCSQGE</sequence>
<feature type="region of interest" description="Disordered" evidence="2">
    <location>
        <begin position="507"/>
        <end position="529"/>
    </location>
</feature>
<dbReference type="SUPFAM" id="SSF69304">
    <property type="entry name" value="Tricorn protease N-terminal domain"/>
    <property type="match status" value="1"/>
</dbReference>
<evidence type="ECO:0000256" key="1">
    <source>
        <dbReference type="ARBA" id="ARBA00022737"/>
    </source>
</evidence>
<feature type="domain" description="Teneurin-like YD-shell" evidence="5">
    <location>
        <begin position="1275"/>
        <end position="1361"/>
    </location>
</feature>
<dbReference type="InterPro" id="IPR022385">
    <property type="entry name" value="Rhs_assc_core"/>
</dbReference>
<proteinExistence type="predicted"/>
<reference evidence="6 7" key="1">
    <citation type="submission" date="2019-12" db="EMBL/GenBank/DDBJ databases">
        <title>Novel species isolated from a subtropical stream in China.</title>
        <authorList>
            <person name="Lu H."/>
        </authorList>
    </citation>
    <scope>NUCLEOTIDE SEQUENCE [LARGE SCALE GENOMIC DNA]</scope>
    <source>
        <strain evidence="6 7">FT127W</strain>
    </source>
</reference>
<dbReference type="Pfam" id="PF25023">
    <property type="entry name" value="TEN_YD-shell"/>
    <property type="match status" value="2"/>
</dbReference>
<keyword evidence="1" id="KW-0677">Repeat</keyword>
<organism evidence="6 7">
    <name type="scientific">Pseudoduganella aquatica</name>
    <dbReference type="NCBI Taxonomy" id="2660641"/>
    <lineage>
        <taxon>Bacteria</taxon>
        <taxon>Pseudomonadati</taxon>
        <taxon>Pseudomonadota</taxon>
        <taxon>Betaproteobacteria</taxon>
        <taxon>Burkholderiales</taxon>
        <taxon>Oxalobacteraceae</taxon>
        <taxon>Telluria group</taxon>
        <taxon>Pseudoduganella</taxon>
    </lineage>
</organism>
<dbReference type="InterPro" id="IPR056823">
    <property type="entry name" value="TEN-like_YD-shell"/>
</dbReference>
<feature type="signal peptide" evidence="3">
    <location>
        <begin position="1"/>
        <end position="24"/>
    </location>
</feature>
<protein>
    <recommendedName>
        <fullName evidence="8">RHS repeat protein</fullName>
    </recommendedName>
</protein>
<evidence type="ECO:0008006" key="8">
    <source>
        <dbReference type="Google" id="ProtNLM"/>
    </source>
</evidence>
<dbReference type="InterPro" id="IPR031325">
    <property type="entry name" value="RHS_repeat"/>
</dbReference>
<dbReference type="InterPro" id="IPR045351">
    <property type="entry name" value="DUF6531"/>
</dbReference>
<dbReference type="InterPro" id="IPR050708">
    <property type="entry name" value="T6SS_VgrG/RHS"/>
</dbReference>
<dbReference type="Proteomes" id="UP000450676">
    <property type="component" value="Unassembled WGS sequence"/>
</dbReference>
<gene>
    <name evidence="6" type="ORF">GTP77_11780</name>
</gene>
<dbReference type="Pfam" id="PF20148">
    <property type="entry name" value="DUF6531"/>
    <property type="match status" value="1"/>
</dbReference>
<evidence type="ECO:0000259" key="4">
    <source>
        <dbReference type="Pfam" id="PF20148"/>
    </source>
</evidence>
<dbReference type="PANTHER" id="PTHR32305:SF15">
    <property type="entry name" value="PROTEIN RHSA-RELATED"/>
    <property type="match status" value="1"/>
</dbReference>
<dbReference type="PROSITE" id="PS51257">
    <property type="entry name" value="PROKAR_LIPOPROTEIN"/>
    <property type="match status" value="1"/>
</dbReference>
<comment type="caution">
    <text evidence="6">The sequence shown here is derived from an EMBL/GenBank/DDBJ whole genome shotgun (WGS) entry which is preliminary data.</text>
</comment>
<dbReference type="EMBL" id="WWCU01000011">
    <property type="protein sequence ID" value="MYN08012.1"/>
    <property type="molecule type" value="Genomic_DNA"/>
</dbReference>
<dbReference type="Gene3D" id="2.180.10.10">
    <property type="entry name" value="RHS repeat-associated core"/>
    <property type="match status" value="2"/>
</dbReference>
<feature type="domain" description="Teneurin-like YD-shell" evidence="5">
    <location>
        <begin position="688"/>
        <end position="878"/>
    </location>
</feature>
<dbReference type="PANTHER" id="PTHR32305">
    <property type="match status" value="1"/>
</dbReference>
<dbReference type="InterPro" id="IPR046653">
    <property type="entry name" value="DUF6765"/>
</dbReference>
<evidence type="ECO:0000259" key="5">
    <source>
        <dbReference type="Pfam" id="PF25023"/>
    </source>
</evidence>
<keyword evidence="7" id="KW-1185">Reference proteome</keyword>
<dbReference type="RefSeq" id="WP_161072357.1">
    <property type="nucleotide sequence ID" value="NZ_WWCU01000011.1"/>
</dbReference>
<name>A0A7X4HCU8_9BURK</name>
<evidence type="ECO:0000256" key="3">
    <source>
        <dbReference type="SAM" id="SignalP"/>
    </source>
</evidence>
<dbReference type="NCBIfam" id="TIGR01643">
    <property type="entry name" value="YD_repeat_2x"/>
    <property type="match status" value="5"/>
</dbReference>
<keyword evidence="3" id="KW-0732">Signal</keyword>
<accession>A0A7X4HCU8</accession>
<evidence type="ECO:0000313" key="7">
    <source>
        <dbReference type="Proteomes" id="UP000450676"/>
    </source>
</evidence>